<evidence type="ECO:0000256" key="6">
    <source>
        <dbReference type="SAM" id="Phobius"/>
    </source>
</evidence>
<sequence>MMAASLTSAEKNLRVGLTLAFTAAFLFSTKPIIIKWLYSLGMSAMPLMGLRMVIALPVYLVIGWVLWKRMEQKPAGKTILRAAAVGLLGYYLASLLDLSGLEYVSAQLERLMLYAYPSMVVVIGALFFGAKVSRSVIPALLLTYAGLGVMYGHDLQIAPPGTSNADITKGTLLIIGSALSFSLFILFSKRGIAELGSLFFTCVSMASATLATLVHYVFTEGVSLPDMDATRWSGTLLLALLATVVPSFMVSEAIKRIGPAKASVSGTIGPVMTTIMAILFLGEPFGWAAVVGMTLVMIGVSRLK</sequence>
<keyword evidence="2" id="KW-1003">Cell membrane</keyword>
<feature type="domain" description="EamA" evidence="7">
    <location>
        <begin position="169"/>
        <end position="300"/>
    </location>
</feature>
<dbReference type="EMBL" id="FTOH01000007">
    <property type="protein sequence ID" value="SIS99367.1"/>
    <property type="molecule type" value="Genomic_DNA"/>
</dbReference>
<dbReference type="Proteomes" id="UP000185639">
    <property type="component" value="Unassembled WGS sequence"/>
</dbReference>
<name>A0A1N7NM47_9GAMM</name>
<proteinExistence type="predicted"/>
<dbReference type="RefSeq" id="WP_076516453.1">
    <property type="nucleotide sequence ID" value="NZ_FTOH01000007.1"/>
</dbReference>
<reference evidence="9" key="1">
    <citation type="submission" date="2017-01" db="EMBL/GenBank/DDBJ databases">
        <authorList>
            <person name="Varghese N."/>
            <person name="Submissions S."/>
        </authorList>
    </citation>
    <scope>NUCLEOTIDE SEQUENCE [LARGE SCALE GENOMIC DNA]</scope>
    <source>
        <strain evidence="9">DSM 24913</strain>
    </source>
</reference>
<keyword evidence="3 6" id="KW-0812">Transmembrane</keyword>
<evidence type="ECO:0000259" key="7">
    <source>
        <dbReference type="Pfam" id="PF00892"/>
    </source>
</evidence>
<evidence type="ECO:0000256" key="3">
    <source>
        <dbReference type="ARBA" id="ARBA00022692"/>
    </source>
</evidence>
<evidence type="ECO:0000256" key="4">
    <source>
        <dbReference type="ARBA" id="ARBA00022989"/>
    </source>
</evidence>
<keyword evidence="9" id="KW-1185">Reference proteome</keyword>
<feature type="transmembrane region" description="Helical" evidence="6">
    <location>
        <begin position="136"/>
        <end position="155"/>
    </location>
</feature>
<feature type="transmembrane region" description="Helical" evidence="6">
    <location>
        <begin position="79"/>
        <end position="99"/>
    </location>
</feature>
<feature type="transmembrane region" description="Helical" evidence="6">
    <location>
        <begin position="230"/>
        <end position="250"/>
    </location>
</feature>
<gene>
    <name evidence="8" type="ORF">SAMN05421686_107120</name>
</gene>
<feature type="transmembrane region" description="Helical" evidence="6">
    <location>
        <begin position="167"/>
        <end position="186"/>
    </location>
</feature>
<keyword evidence="5 6" id="KW-0472">Membrane</keyword>
<dbReference type="OrthoDB" id="9813617at2"/>
<dbReference type="InterPro" id="IPR037185">
    <property type="entry name" value="EmrE-like"/>
</dbReference>
<dbReference type="InterPro" id="IPR000620">
    <property type="entry name" value="EamA_dom"/>
</dbReference>
<evidence type="ECO:0000256" key="1">
    <source>
        <dbReference type="ARBA" id="ARBA00004651"/>
    </source>
</evidence>
<feature type="transmembrane region" description="Helical" evidence="6">
    <location>
        <begin position="111"/>
        <end position="129"/>
    </location>
</feature>
<dbReference type="GO" id="GO:0005886">
    <property type="term" value="C:plasma membrane"/>
    <property type="evidence" value="ECO:0007669"/>
    <property type="project" value="UniProtKB-SubCell"/>
</dbReference>
<dbReference type="InterPro" id="IPR051258">
    <property type="entry name" value="Diverse_Substrate_Transporter"/>
</dbReference>
<dbReference type="Gene3D" id="1.10.3730.20">
    <property type="match status" value="1"/>
</dbReference>
<dbReference type="PANTHER" id="PTHR42920">
    <property type="entry name" value="OS03G0707200 PROTEIN-RELATED"/>
    <property type="match status" value="1"/>
</dbReference>
<dbReference type="PANTHER" id="PTHR42920:SF5">
    <property type="entry name" value="EAMA DOMAIN-CONTAINING PROTEIN"/>
    <property type="match status" value="1"/>
</dbReference>
<evidence type="ECO:0000256" key="2">
    <source>
        <dbReference type="ARBA" id="ARBA00022475"/>
    </source>
</evidence>
<evidence type="ECO:0000256" key="5">
    <source>
        <dbReference type="ARBA" id="ARBA00023136"/>
    </source>
</evidence>
<dbReference type="AlphaFoldDB" id="A0A1N7NM47"/>
<protein>
    <submittedName>
        <fullName evidence="8">EamA domain-containing membrane protein RarD</fullName>
    </submittedName>
</protein>
<dbReference type="SUPFAM" id="SSF103481">
    <property type="entry name" value="Multidrug resistance efflux transporter EmrE"/>
    <property type="match status" value="2"/>
</dbReference>
<feature type="domain" description="EamA" evidence="7">
    <location>
        <begin position="16"/>
        <end position="150"/>
    </location>
</feature>
<keyword evidence="4 6" id="KW-1133">Transmembrane helix</keyword>
<organism evidence="8 9">
    <name type="scientific">Thalassolituus maritimus</name>
    <dbReference type="NCBI Taxonomy" id="484498"/>
    <lineage>
        <taxon>Bacteria</taxon>
        <taxon>Pseudomonadati</taxon>
        <taxon>Pseudomonadota</taxon>
        <taxon>Gammaproteobacteria</taxon>
        <taxon>Oceanospirillales</taxon>
        <taxon>Oceanospirillaceae</taxon>
        <taxon>Thalassolituus</taxon>
    </lineage>
</organism>
<accession>A0A1N7NM47</accession>
<dbReference type="Pfam" id="PF00892">
    <property type="entry name" value="EamA"/>
    <property type="match status" value="2"/>
</dbReference>
<comment type="subcellular location">
    <subcellularLocation>
        <location evidence="1">Cell membrane</location>
        <topology evidence="1">Multi-pass membrane protein</topology>
    </subcellularLocation>
</comment>
<feature type="transmembrane region" description="Helical" evidence="6">
    <location>
        <begin position="47"/>
        <end position="67"/>
    </location>
</feature>
<feature type="transmembrane region" description="Helical" evidence="6">
    <location>
        <begin position="198"/>
        <end position="218"/>
    </location>
</feature>
<evidence type="ECO:0000313" key="9">
    <source>
        <dbReference type="Proteomes" id="UP000185639"/>
    </source>
</evidence>
<evidence type="ECO:0000313" key="8">
    <source>
        <dbReference type="EMBL" id="SIS99367.1"/>
    </source>
</evidence>